<dbReference type="EMBL" id="CP151406">
    <property type="protein sequence ID" value="WZJ22689.1"/>
    <property type="molecule type" value="Genomic_DNA"/>
</dbReference>
<protein>
    <recommendedName>
        <fullName evidence="1">diguanylate cyclase</fullName>
        <ecNumber evidence="1">2.7.7.65</ecNumber>
    </recommendedName>
</protein>
<feature type="domain" description="GGDEF" evidence="3">
    <location>
        <begin position="291"/>
        <end position="425"/>
    </location>
</feature>
<dbReference type="NCBIfam" id="TIGR00254">
    <property type="entry name" value="GGDEF"/>
    <property type="match status" value="1"/>
</dbReference>
<reference evidence="4 5" key="1">
    <citation type="submission" date="2024-04" db="EMBL/GenBank/DDBJ databases">
        <title>Dissimilatory iodate-reducing microorganisms contribute to the enrichment of iodine in groundwater.</title>
        <authorList>
            <person name="Jiang Z."/>
        </authorList>
    </citation>
    <scope>NUCLEOTIDE SEQUENCE [LARGE SCALE GENOMIC DNA]</scope>
    <source>
        <strain evidence="4 5">NCP973</strain>
    </source>
</reference>
<keyword evidence="5" id="KW-1185">Reference proteome</keyword>
<dbReference type="InterPro" id="IPR000160">
    <property type="entry name" value="GGDEF_dom"/>
</dbReference>
<accession>A0ABZ2XLK6</accession>
<dbReference type="InterPro" id="IPR029787">
    <property type="entry name" value="Nucleotide_cyclase"/>
</dbReference>
<dbReference type="RefSeq" id="WP_341744312.1">
    <property type="nucleotide sequence ID" value="NZ_CP151406.1"/>
</dbReference>
<dbReference type="SUPFAM" id="SSF55073">
    <property type="entry name" value="Nucleotide cyclase"/>
    <property type="match status" value="1"/>
</dbReference>
<dbReference type="InterPro" id="IPR025991">
    <property type="entry name" value="Chemoreceptor_zinc-bind_dom"/>
</dbReference>
<dbReference type="InterPro" id="IPR050469">
    <property type="entry name" value="Diguanylate_Cyclase"/>
</dbReference>
<dbReference type="CDD" id="cd01949">
    <property type="entry name" value="GGDEF"/>
    <property type="match status" value="1"/>
</dbReference>
<dbReference type="InterPro" id="IPR043128">
    <property type="entry name" value="Rev_trsase/Diguanyl_cyclase"/>
</dbReference>
<dbReference type="Gene3D" id="3.30.70.270">
    <property type="match status" value="1"/>
</dbReference>
<dbReference type="PROSITE" id="PS50887">
    <property type="entry name" value="GGDEF"/>
    <property type="match status" value="1"/>
</dbReference>
<comment type="catalytic activity">
    <reaction evidence="2">
        <text>2 GTP = 3',3'-c-di-GMP + 2 diphosphate</text>
        <dbReference type="Rhea" id="RHEA:24898"/>
        <dbReference type="ChEBI" id="CHEBI:33019"/>
        <dbReference type="ChEBI" id="CHEBI:37565"/>
        <dbReference type="ChEBI" id="CHEBI:58805"/>
        <dbReference type="EC" id="2.7.7.65"/>
    </reaction>
</comment>
<dbReference type="SMART" id="SM00267">
    <property type="entry name" value="GGDEF"/>
    <property type="match status" value="1"/>
</dbReference>
<evidence type="ECO:0000256" key="2">
    <source>
        <dbReference type="ARBA" id="ARBA00034247"/>
    </source>
</evidence>
<name>A0ABZ2XLK6_9RHOO</name>
<proteinExistence type="predicted"/>
<evidence type="ECO:0000259" key="3">
    <source>
        <dbReference type="PROSITE" id="PS50887"/>
    </source>
</evidence>
<evidence type="ECO:0000313" key="4">
    <source>
        <dbReference type="EMBL" id="WZJ22689.1"/>
    </source>
</evidence>
<organism evidence="4 5">
    <name type="scientific">Azonexus hydrophilus</name>
    <dbReference type="NCBI Taxonomy" id="418702"/>
    <lineage>
        <taxon>Bacteria</taxon>
        <taxon>Pseudomonadati</taxon>
        <taxon>Pseudomonadota</taxon>
        <taxon>Betaproteobacteria</taxon>
        <taxon>Rhodocyclales</taxon>
        <taxon>Azonexaceae</taxon>
        <taxon>Azonexus</taxon>
    </lineage>
</organism>
<dbReference type="Proteomes" id="UP001479520">
    <property type="component" value="Chromosome"/>
</dbReference>
<evidence type="ECO:0000313" key="5">
    <source>
        <dbReference type="Proteomes" id="UP001479520"/>
    </source>
</evidence>
<dbReference type="Pfam" id="PF00990">
    <property type="entry name" value="GGDEF"/>
    <property type="match status" value="1"/>
</dbReference>
<sequence length="425" mass="47930">MTDWKSPDNRYLLERLLLGLDRRIDTDPPDEVFAIESTNIAWPHIKDCLHGTLRTGDESHCLAMIRQLAATDTPFMLFAHQFGVLRNLILGQTLDEGAIETARHVMQLFGEMEESFAAAYLEVFLNRLGTRNHLRLSHIRALSDKNLLAYFEAHLEWMARLVEAVSQREPPGMPELDPTRCEFGRWLENDGARLIRDRSHIAQIRDLHAAMHHVVTEVGSIMNHPRASGPVYALLKKAESYSLELGHEISLLNSIVIMSVYSKDPLTGFLSRRFLDRVLVNQMEIAKATESPFSIIMFDLDHFKRLNDDHGHQTGDLALEHIAGIVRDSLRQSDLIFRYGGEEFMLVAPSTSLAQAHIIAEKLRQRIAGTPLPYEPPLTLTASFGVTEIAPGTYEVVDSRLVHDVIVACDGKLYAAKNSGRNRVL</sequence>
<dbReference type="Pfam" id="PF13682">
    <property type="entry name" value="CZB"/>
    <property type="match status" value="1"/>
</dbReference>
<dbReference type="PANTHER" id="PTHR45138">
    <property type="entry name" value="REGULATORY COMPONENTS OF SENSORY TRANSDUCTION SYSTEM"/>
    <property type="match status" value="1"/>
</dbReference>
<gene>
    <name evidence="4" type="ORF">AADV58_05990</name>
</gene>
<dbReference type="EC" id="2.7.7.65" evidence="1"/>
<dbReference type="Gene3D" id="1.20.120.30">
    <property type="entry name" value="Aspartate receptor, ligand-binding domain"/>
    <property type="match status" value="1"/>
</dbReference>
<dbReference type="PANTHER" id="PTHR45138:SF9">
    <property type="entry name" value="DIGUANYLATE CYCLASE DGCM-RELATED"/>
    <property type="match status" value="1"/>
</dbReference>
<evidence type="ECO:0000256" key="1">
    <source>
        <dbReference type="ARBA" id="ARBA00012528"/>
    </source>
</evidence>